<reference evidence="1 2" key="1">
    <citation type="submission" date="2019-04" db="EMBL/GenBank/DDBJ databases">
        <authorList>
            <consortium name="DOE Joint Genome Institute"/>
            <person name="Mondo S."/>
            <person name="Kjaerbolling I."/>
            <person name="Vesth T."/>
            <person name="Frisvad J.C."/>
            <person name="Nybo J.L."/>
            <person name="Theobald S."/>
            <person name="Kildgaard S."/>
            <person name="Isbrandt T."/>
            <person name="Kuo A."/>
            <person name="Sato A."/>
            <person name="Lyhne E.K."/>
            <person name="Kogle M.E."/>
            <person name="Wiebenga A."/>
            <person name="Kun R.S."/>
            <person name="Lubbers R.J."/>
            <person name="Makela M.R."/>
            <person name="Barry K."/>
            <person name="Chovatia M."/>
            <person name="Clum A."/>
            <person name="Daum C."/>
            <person name="Haridas S."/>
            <person name="He G."/>
            <person name="LaButti K."/>
            <person name="Lipzen A."/>
            <person name="Riley R."/>
            <person name="Salamov A."/>
            <person name="Simmons B.A."/>
            <person name="Magnuson J.K."/>
            <person name="Henrissat B."/>
            <person name="Mortensen U.H."/>
            <person name="Larsen T.O."/>
            <person name="Devries R.P."/>
            <person name="Grigoriev I.V."/>
            <person name="Machida M."/>
            <person name="Baker S.E."/>
            <person name="Andersen M.R."/>
            <person name="Cantor M.N."/>
            <person name="Hua S.X."/>
        </authorList>
    </citation>
    <scope>NUCLEOTIDE SEQUENCE [LARGE SCALE GENOMIC DNA]</scope>
    <source>
        <strain evidence="1 2">CBS 119388</strain>
    </source>
</reference>
<dbReference type="Proteomes" id="UP000325579">
    <property type="component" value="Unassembled WGS sequence"/>
</dbReference>
<dbReference type="GeneID" id="43663185"/>
<dbReference type="AlphaFoldDB" id="A0A5N7DCT5"/>
<accession>A0A5N7DCT5</accession>
<keyword evidence="2" id="KW-1185">Reference proteome</keyword>
<sequence>MFLESHFDSLYSILCIIFTLMCLLFWLPPLDTSALFSLHFVSNPLYNLFFFAFTFRPFCLGSNLGGVHIDD</sequence>
<accession>A0A5N6IJB0</accession>
<evidence type="ECO:0000313" key="1">
    <source>
        <dbReference type="EMBL" id="KAE8404212.1"/>
    </source>
</evidence>
<dbReference type="EMBL" id="ML736769">
    <property type="protein sequence ID" value="KAE8404212.1"/>
    <property type="molecule type" value="Genomic_DNA"/>
</dbReference>
<gene>
    <name evidence="1" type="ORF">BDV37DRAFT_116590</name>
</gene>
<dbReference type="RefSeq" id="XP_031941531.1">
    <property type="nucleotide sequence ID" value="XM_032078494.1"/>
</dbReference>
<name>A0A5N7DCT5_9EURO</name>
<proteinExistence type="predicted"/>
<evidence type="ECO:0000313" key="2">
    <source>
        <dbReference type="Proteomes" id="UP000325579"/>
    </source>
</evidence>
<protein>
    <submittedName>
        <fullName evidence="1">Uncharacterized protein</fullName>
    </submittedName>
</protein>
<organism evidence="1 2">
    <name type="scientific">Aspergillus pseudonomiae</name>
    <dbReference type="NCBI Taxonomy" id="1506151"/>
    <lineage>
        <taxon>Eukaryota</taxon>
        <taxon>Fungi</taxon>
        <taxon>Dikarya</taxon>
        <taxon>Ascomycota</taxon>
        <taxon>Pezizomycotina</taxon>
        <taxon>Eurotiomycetes</taxon>
        <taxon>Eurotiomycetidae</taxon>
        <taxon>Eurotiales</taxon>
        <taxon>Aspergillaceae</taxon>
        <taxon>Aspergillus</taxon>
        <taxon>Aspergillus subgen. Circumdati</taxon>
    </lineage>
</organism>